<keyword evidence="2" id="KW-1185">Reference proteome</keyword>
<reference evidence="1 2" key="1">
    <citation type="submission" date="2020-08" db="EMBL/GenBank/DDBJ databases">
        <title>Sequencing the genomes of 1000 actinobacteria strains.</title>
        <authorList>
            <person name="Klenk H.-P."/>
        </authorList>
    </citation>
    <scope>NUCLEOTIDE SEQUENCE [LARGE SCALE GENOMIC DNA]</scope>
    <source>
        <strain evidence="1 2">DSM 20146</strain>
    </source>
</reference>
<gene>
    <name evidence="1" type="ORF">FHX33_002000</name>
</gene>
<organism evidence="1 2">
    <name type="scientific">Leifsonia aquatica</name>
    <name type="common">Corynebacterium aquaticum</name>
    <dbReference type="NCBI Taxonomy" id="144185"/>
    <lineage>
        <taxon>Bacteria</taxon>
        <taxon>Bacillati</taxon>
        <taxon>Actinomycetota</taxon>
        <taxon>Actinomycetes</taxon>
        <taxon>Micrococcales</taxon>
        <taxon>Microbacteriaceae</taxon>
        <taxon>Leifsonia</taxon>
    </lineage>
</organism>
<name>A0A7W4YJ90_LEIAQ</name>
<proteinExistence type="predicted"/>
<evidence type="ECO:0000313" key="2">
    <source>
        <dbReference type="Proteomes" id="UP000538196"/>
    </source>
</evidence>
<dbReference type="RefSeq" id="WP_021765548.1">
    <property type="nucleotide sequence ID" value="NZ_JACHVP010000002.1"/>
</dbReference>
<protein>
    <recommendedName>
        <fullName evidence="3">Thioredoxin family protein</fullName>
    </recommendedName>
</protein>
<dbReference type="EMBL" id="JACHVP010000002">
    <property type="protein sequence ID" value="MBB2967237.1"/>
    <property type="molecule type" value="Genomic_DNA"/>
</dbReference>
<evidence type="ECO:0000313" key="1">
    <source>
        <dbReference type="EMBL" id="MBB2967237.1"/>
    </source>
</evidence>
<evidence type="ECO:0008006" key="3">
    <source>
        <dbReference type="Google" id="ProtNLM"/>
    </source>
</evidence>
<dbReference type="Proteomes" id="UP000538196">
    <property type="component" value="Unassembled WGS sequence"/>
</dbReference>
<accession>A0A7W4YJ90</accession>
<dbReference type="AlphaFoldDB" id="A0A7W4YJ90"/>
<comment type="caution">
    <text evidence="1">The sequence shown here is derived from an EMBL/GenBank/DDBJ whole genome shotgun (WGS) entry which is preliminary data.</text>
</comment>
<sequence length="102" mass="10872">MNVIVLHIDDCPNWVEASDRVRAALDLVRPTAHLETRTVTTPDEATVLGFAGSPTILVDGQDLFDGIPTDALACRVYRTPEGLAGAPTTGMIIEALREKGTA</sequence>